<keyword evidence="7 11" id="KW-0067">ATP-binding</keyword>
<name>A0A0W0Z9X0_LEGSP</name>
<dbReference type="InterPro" id="IPR018303">
    <property type="entry name" value="ATPase_P-typ_P_site"/>
</dbReference>
<keyword evidence="9 11" id="KW-1133">Transmembrane helix</keyword>
<organism evidence="15 16">
    <name type="scientific">Legionella spiritensis</name>
    <dbReference type="NCBI Taxonomy" id="452"/>
    <lineage>
        <taxon>Bacteria</taxon>
        <taxon>Pseudomonadati</taxon>
        <taxon>Pseudomonadota</taxon>
        <taxon>Gammaproteobacteria</taxon>
        <taxon>Legionellales</taxon>
        <taxon>Legionellaceae</taxon>
        <taxon>Legionella</taxon>
    </lineage>
</organism>
<evidence type="ECO:0000259" key="13">
    <source>
        <dbReference type="Pfam" id="PF00122"/>
    </source>
</evidence>
<dbReference type="SFLD" id="SFLDF00027">
    <property type="entry name" value="p-type_atpase"/>
    <property type="match status" value="1"/>
</dbReference>
<dbReference type="NCBIfam" id="TIGR01494">
    <property type="entry name" value="ATPase_P-type"/>
    <property type="match status" value="1"/>
</dbReference>
<keyword evidence="3 11" id="KW-1003">Cell membrane</keyword>
<dbReference type="SUPFAM" id="SSF81653">
    <property type="entry name" value="Calcium ATPase, transduction domain A"/>
    <property type="match status" value="1"/>
</dbReference>
<evidence type="ECO:0000256" key="2">
    <source>
        <dbReference type="ARBA" id="ARBA00006024"/>
    </source>
</evidence>
<dbReference type="InterPro" id="IPR023299">
    <property type="entry name" value="ATPase_P-typ_cyto_dom_N"/>
</dbReference>
<comment type="similarity">
    <text evidence="2 11">Belongs to the cation transport ATPase (P-type) (TC 3.A.3) family. Type IB subfamily.</text>
</comment>
<dbReference type="InterPro" id="IPR045800">
    <property type="entry name" value="HMBD"/>
</dbReference>
<dbReference type="GO" id="GO:0005524">
    <property type="term" value="F:ATP binding"/>
    <property type="evidence" value="ECO:0007669"/>
    <property type="project" value="UniProtKB-UniRule"/>
</dbReference>
<dbReference type="GO" id="GO:0016887">
    <property type="term" value="F:ATP hydrolysis activity"/>
    <property type="evidence" value="ECO:0007669"/>
    <property type="project" value="InterPro"/>
</dbReference>
<evidence type="ECO:0000256" key="11">
    <source>
        <dbReference type="RuleBase" id="RU362081"/>
    </source>
</evidence>
<dbReference type="Pfam" id="PF00122">
    <property type="entry name" value="E1-E2_ATPase"/>
    <property type="match status" value="1"/>
</dbReference>
<keyword evidence="15" id="KW-0378">Hydrolase</keyword>
<dbReference type="Pfam" id="PF19335">
    <property type="entry name" value="HMBD"/>
    <property type="match status" value="1"/>
</dbReference>
<feature type="transmembrane region" description="Helical" evidence="11">
    <location>
        <begin position="703"/>
        <end position="725"/>
    </location>
</feature>
<dbReference type="GO" id="GO:0005886">
    <property type="term" value="C:plasma membrane"/>
    <property type="evidence" value="ECO:0007669"/>
    <property type="project" value="UniProtKB-SubCell"/>
</dbReference>
<evidence type="ECO:0000256" key="12">
    <source>
        <dbReference type="SAM" id="MobiDB-lite"/>
    </source>
</evidence>
<dbReference type="Gene3D" id="3.40.1110.10">
    <property type="entry name" value="Calcium-transporting ATPase, cytoplasmic domain N"/>
    <property type="match status" value="1"/>
</dbReference>
<evidence type="ECO:0000259" key="14">
    <source>
        <dbReference type="Pfam" id="PF19335"/>
    </source>
</evidence>
<dbReference type="Gene3D" id="3.40.50.1000">
    <property type="entry name" value="HAD superfamily/HAD-like"/>
    <property type="match status" value="1"/>
</dbReference>
<evidence type="ECO:0000256" key="7">
    <source>
        <dbReference type="ARBA" id="ARBA00022840"/>
    </source>
</evidence>
<feature type="domain" description="Heavy metal binding" evidence="14">
    <location>
        <begin position="35"/>
        <end position="60"/>
    </location>
</feature>
<dbReference type="GO" id="GO:0055070">
    <property type="term" value="P:copper ion homeostasis"/>
    <property type="evidence" value="ECO:0007669"/>
    <property type="project" value="TreeGrafter"/>
</dbReference>
<dbReference type="InterPro" id="IPR036412">
    <property type="entry name" value="HAD-like_sf"/>
</dbReference>
<evidence type="ECO:0000313" key="16">
    <source>
        <dbReference type="Proteomes" id="UP000054877"/>
    </source>
</evidence>
<dbReference type="RefSeq" id="WP_058482282.1">
    <property type="nucleotide sequence ID" value="NZ_CAAAII010000011.1"/>
</dbReference>
<dbReference type="NCBIfam" id="TIGR01525">
    <property type="entry name" value="ATPase-IB_hvy"/>
    <property type="match status" value="1"/>
</dbReference>
<evidence type="ECO:0000256" key="3">
    <source>
        <dbReference type="ARBA" id="ARBA00022475"/>
    </source>
</evidence>
<feature type="transmembrane region" description="Helical" evidence="11">
    <location>
        <begin position="179"/>
        <end position="199"/>
    </location>
</feature>
<dbReference type="InterPro" id="IPR023298">
    <property type="entry name" value="ATPase_P-typ_TM_dom_sf"/>
</dbReference>
<feature type="domain" description="P-type ATPase A" evidence="13">
    <location>
        <begin position="217"/>
        <end position="317"/>
    </location>
</feature>
<dbReference type="EC" id="3.6.3.4" evidence="15"/>
<dbReference type="SFLD" id="SFLDS00003">
    <property type="entry name" value="Haloacid_Dehalogenase"/>
    <property type="match status" value="1"/>
</dbReference>
<dbReference type="Proteomes" id="UP000054877">
    <property type="component" value="Unassembled WGS sequence"/>
</dbReference>
<dbReference type="EMBL" id="LNYX01000004">
    <property type="protein sequence ID" value="KTD65920.1"/>
    <property type="molecule type" value="Genomic_DNA"/>
</dbReference>
<dbReference type="Pfam" id="PF00702">
    <property type="entry name" value="Hydrolase"/>
    <property type="match status" value="1"/>
</dbReference>
<dbReference type="PRINTS" id="PR00119">
    <property type="entry name" value="CATATPASE"/>
</dbReference>
<dbReference type="PATRIC" id="fig|452.5.peg.374"/>
<dbReference type="SFLD" id="SFLDG00002">
    <property type="entry name" value="C1.7:_P-type_atpase_like"/>
    <property type="match status" value="1"/>
</dbReference>
<evidence type="ECO:0000256" key="9">
    <source>
        <dbReference type="ARBA" id="ARBA00022989"/>
    </source>
</evidence>
<dbReference type="STRING" id="452.Lspi_0339"/>
<keyword evidence="6 11" id="KW-0547">Nucleotide-binding</keyword>
<dbReference type="Gene3D" id="2.70.150.10">
    <property type="entry name" value="Calcium-transporting ATPase, cytoplasmic transduction domain A"/>
    <property type="match status" value="1"/>
</dbReference>
<feature type="transmembrane region" description="Helical" evidence="11">
    <location>
        <begin position="141"/>
        <end position="167"/>
    </location>
</feature>
<evidence type="ECO:0000256" key="6">
    <source>
        <dbReference type="ARBA" id="ARBA00022741"/>
    </source>
</evidence>
<comment type="caution">
    <text evidence="15">The sequence shown here is derived from an EMBL/GenBank/DDBJ whole genome shotgun (WGS) entry which is preliminary data.</text>
</comment>
<evidence type="ECO:0000256" key="10">
    <source>
        <dbReference type="ARBA" id="ARBA00023136"/>
    </source>
</evidence>
<dbReference type="InterPro" id="IPR059000">
    <property type="entry name" value="ATPase_P-type_domA"/>
</dbReference>
<feature type="transmembrane region" description="Helical" evidence="11">
    <location>
        <begin position="330"/>
        <end position="356"/>
    </location>
</feature>
<dbReference type="PROSITE" id="PS00154">
    <property type="entry name" value="ATPASE_E1_E2"/>
    <property type="match status" value="1"/>
</dbReference>
<reference evidence="15 16" key="1">
    <citation type="submission" date="2015-11" db="EMBL/GenBank/DDBJ databases">
        <title>Genomic analysis of 38 Legionella species identifies large and diverse effector repertoires.</title>
        <authorList>
            <person name="Burstein D."/>
            <person name="Amaro F."/>
            <person name="Zusman T."/>
            <person name="Lifshitz Z."/>
            <person name="Cohen O."/>
            <person name="Gilbert J.A."/>
            <person name="Pupko T."/>
            <person name="Shuman H.A."/>
            <person name="Segal G."/>
        </authorList>
    </citation>
    <scope>NUCLEOTIDE SEQUENCE [LARGE SCALE GENOMIC DNA]</scope>
    <source>
        <strain evidence="15 16">Mt.St.Helens-9</strain>
    </source>
</reference>
<feature type="transmembrane region" description="Helical" evidence="11">
    <location>
        <begin position="110"/>
        <end position="129"/>
    </location>
</feature>
<dbReference type="InterPro" id="IPR008250">
    <property type="entry name" value="ATPase_P-typ_transduc_dom_A_sf"/>
</dbReference>
<dbReference type="CDD" id="cd02094">
    <property type="entry name" value="P-type_ATPase_Cu-like"/>
    <property type="match status" value="1"/>
</dbReference>
<dbReference type="InterPro" id="IPR023214">
    <property type="entry name" value="HAD_sf"/>
</dbReference>
<dbReference type="InterPro" id="IPR027256">
    <property type="entry name" value="P-typ_ATPase_IB"/>
</dbReference>
<dbReference type="PRINTS" id="PR00943">
    <property type="entry name" value="CUATPASE"/>
</dbReference>
<dbReference type="PANTHER" id="PTHR43520">
    <property type="entry name" value="ATP7, ISOFORM B"/>
    <property type="match status" value="1"/>
</dbReference>
<dbReference type="SUPFAM" id="SSF81665">
    <property type="entry name" value="Calcium ATPase, transmembrane domain M"/>
    <property type="match status" value="1"/>
</dbReference>
<dbReference type="FunFam" id="2.70.150.10:FF:000020">
    <property type="entry name" value="Copper-exporting P-type ATPase A"/>
    <property type="match status" value="1"/>
</dbReference>
<dbReference type="PANTHER" id="PTHR43520:SF8">
    <property type="entry name" value="P-TYPE CU(+) TRANSPORTER"/>
    <property type="match status" value="1"/>
</dbReference>
<proteinExistence type="inferred from homology"/>
<evidence type="ECO:0000256" key="1">
    <source>
        <dbReference type="ARBA" id="ARBA00004651"/>
    </source>
</evidence>
<feature type="region of interest" description="Disordered" evidence="12">
    <location>
        <begin position="1"/>
        <end position="32"/>
    </location>
</feature>
<evidence type="ECO:0000313" key="15">
    <source>
        <dbReference type="EMBL" id="KTD65920.1"/>
    </source>
</evidence>
<dbReference type="SUPFAM" id="SSF56784">
    <property type="entry name" value="HAD-like"/>
    <property type="match status" value="1"/>
</dbReference>
<keyword evidence="5 11" id="KW-0479">Metal-binding</keyword>
<sequence length="732" mass="79050">MAHEHSPTSNHHHCHSPSNNNRQTPQPDDDETLIYTCPMHPEIRETSPGTCPKCGMALEPEIIRNIDAKNPEYLDMRRRFWLAVTGTIPVFILAMMADTLSTAIPARYSVWIQLILSTPVVLWCGWPFFQRGWQSVLNGHLNMFTLVAVGTGVAWLYSVIATLFPGIFPTALLTPEGIVPVYFEAAAVIITLVLLGQLLELKAREKTGGAIRALLNLSPMTAHRIDGSGDEEEIPLDNIVIDDLLRVRPGEKIPVDGVITEGQTSIDESMLTGEPMPVVKEKHDSVIGGTVNQTGSFVMKAQQVGNDTLLSRIVKMVGEAQRSRAPIQRLADVVASWFVPAVIVIALLAFLTWLLIGPQPALSYALIAAVSVLIIACPCALGLATPMSIMVGVGQGARHGVLIKNAQALEQLEKITTLVIDKTGTLTEGRPSYSKMITMDSFREDELLPLAASLENSSEHPLGRAVVTAAKERSLSLQSVDQFEAHLGQGITGQVGQHQIALGNEKLMNKQSVSCEPLLSQAEQWRTQGANILFMAVDRQLAAILILQDAIKSSTPEAIEQLKSMGIDIVMLTGDNPRTAQNVGKTLGIDKIIADVLPEDKHRHVAELQTDGHVVAMAGDGVNDAPALAKANIGIAMATGSDIAIESAGITLLHGDLQGILKALRLSRLTMNNIRQNLFFAFVYNAMGVPIAAGLLYPISGLLLNPMIAAAAMSLSSVSVISNALRLRWKRL</sequence>
<comment type="subcellular location">
    <subcellularLocation>
        <location evidence="1">Cell membrane</location>
        <topology evidence="1">Multi-pass membrane protein</topology>
    </subcellularLocation>
</comment>
<accession>A0A0W0Z9X0</accession>
<feature type="transmembrane region" description="Helical" evidence="11">
    <location>
        <begin position="362"/>
        <end position="384"/>
    </location>
</feature>
<feature type="transmembrane region" description="Helical" evidence="11">
    <location>
        <begin position="678"/>
        <end position="697"/>
    </location>
</feature>
<protein>
    <submittedName>
        <fullName evidence="15">Copper transporting P-type ATPase</fullName>
        <ecNumber evidence="15">3.6.3.4</ecNumber>
    </submittedName>
</protein>
<gene>
    <name evidence="15" type="primary">copA_1</name>
    <name evidence="15" type="ORF">Lspi_0339</name>
</gene>
<evidence type="ECO:0000256" key="4">
    <source>
        <dbReference type="ARBA" id="ARBA00022692"/>
    </source>
</evidence>
<keyword evidence="4 11" id="KW-0812">Transmembrane</keyword>
<dbReference type="InterPro" id="IPR044492">
    <property type="entry name" value="P_typ_ATPase_HD_dom"/>
</dbReference>
<evidence type="ECO:0000256" key="5">
    <source>
        <dbReference type="ARBA" id="ARBA00022723"/>
    </source>
</evidence>
<dbReference type="AlphaFoldDB" id="A0A0W0Z9X0"/>
<dbReference type="InterPro" id="IPR001757">
    <property type="entry name" value="P_typ_ATPase"/>
</dbReference>
<dbReference type="NCBIfam" id="TIGR01511">
    <property type="entry name" value="ATPase-IB1_Cu"/>
    <property type="match status" value="1"/>
</dbReference>
<feature type="transmembrane region" description="Helical" evidence="11">
    <location>
        <begin position="80"/>
        <end position="104"/>
    </location>
</feature>
<evidence type="ECO:0000256" key="8">
    <source>
        <dbReference type="ARBA" id="ARBA00022967"/>
    </source>
</evidence>
<keyword evidence="10 11" id="KW-0472">Membrane</keyword>
<dbReference type="GO" id="GO:0060003">
    <property type="term" value="P:copper ion export"/>
    <property type="evidence" value="ECO:0007669"/>
    <property type="project" value="UniProtKB-ARBA"/>
</dbReference>
<dbReference type="OrthoDB" id="9814270at2"/>
<dbReference type="GO" id="GO:0043682">
    <property type="term" value="F:P-type divalent copper transporter activity"/>
    <property type="evidence" value="ECO:0007669"/>
    <property type="project" value="TreeGrafter"/>
</dbReference>
<dbReference type="GO" id="GO:0005507">
    <property type="term" value="F:copper ion binding"/>
    <property type="evidence" value="ECO:0007669"/>
    <property type="project" value="TreeGrafter"/>
</dbReference>
<keyword evidence="16" id="KW-1185">Reference proteome</keyword>
<keyword evidence="8" id="KW-1278">Translocase</keyword>